<comment type="caution">
    <text evidence="1">The sequence shown here is derived from an EMBL/GenBank/DDBJ whole genome shotgun (WGS) entry which is preliminary data.</text>
</comment>
<sequence>MVVTQAIFSDLDLTAPIVDNTPILNISMIRIDMMIIDIIMEVLLPVESASNLLAFNFGRIKKQTCRTSIPELIILMVSNMIIGIDNLEWVTPKENAERKVFLNPACVSSRQKH</sequence>
<dbReference type="AlphaFoldDB" id="A0A397HWQ2"/>
<gene>
    <name evidence="1" type="ORF">Glove_319g169</name>
</gene>
<name>A0A397HWQ2_9GLOM</name>
<evidence type="ECO:0000313" key="2">
    <source>
        <dbReference type="Proteomes" id="UP000266861"/>
    </source>
</evidence>
<accession>A0A397HWQ2</accession>
<dbReference type="EMBL" id="PQFF01000291">
    <property type="protein sequence ID" value="RHZ65030.1"/>
    <property type="molecule type" value="Genomic_DNA"/>
</dbReference>
<dbReference type="Proteomes" id="UP000266861">
    <property type="component" value="Unassembled WGS sequence"/>
</dbReference>
<reference evidence="1 2" key="1">
    <citation type="submission" date="2018-08" db="EMBL/GenBank/DDBJ databases">
        <title>Genome and evolution of the arbuscular mycorrhizal fungus Diversispora epigaea (formerly Glomus versiforme) and its bacterial endosymbionts.</title>
        <authorList>
            <person name="Sun X."/>
            <person name="Fei Z."/>
            <person name="Harrison M."/>
        </authorList>
    </citation>
    <scope>NUCLEOTIDE SEQUENCE [LARGE SCALE GENOMIC DNA]</scope>
    <source>
        <strain evidence="1 2">IT104</strain>
    </source>
</reference>
<proteinExistence type="predicted"/>
<organism evidence="1 2">
    <name type="scientific">Diversispora epigaea</name>
    <dbReference type="NCBI Taxonomy" id="1348612"/>
    <lineage>
        <taxon>Eukaryota</taxon>
        <taxon>Fungi</taxon>
        <taxon>Fungi incertae sedis</taxon>
        <taxon>Mucoromycota</taxon>
        <taxon>Glomeromycotina</taxon>
        <taxon>Glomeromycetes</taxon>
        <taxon>Diversisporales</taxon>
        <taxon>Diversisporaceae</taxon>
        <taxon>Diversispora</taxon>
    </lineage>
</organism>
<protein>
    <submittedName>
        <fullName evidence="1">Uncharacterized protein</fullName>
    </submittedName>
</protein>
<evidence type="ECO:0000313" key="1">
    <source>
        <dbReference type="EMBL" id="RHZ65030.1"/>
    </source>
</evidence>
<keyword evidence="2" id="KW-1185">Reference proteome</keyword>